<dbReference type="NCBIfam" id="TIGR01870">
    <property type="entry name" value="cas_TM1810_Csm2"/>
    <property type="match status" value="1"/>
</dbReference>
<evidence type="ECO:0000256" key="4">
    <source>
        <dbReference type="ARBA" id="ARBA00022884"/>
    </source>
</evidence>
<evidence type="ECO:0000313" key="8">
    <source>
        <dbReference type="EMBL" id="WGZ95458.1"/>
    </source>
</evidence>
<feature type="compositionally biased region" description="Basic and acidic residues" evidence="7">
    <location>
        <begin position="1"/>
        <end position="18"/>
    </location>
</feature>
<dbReference type="InterPro" id="IPR010149">
    <property type="entry name" value="CRISPR-assoc_prot_Csm2_III-A"/>
</dbReference>
<keyword evidence="5" id="KW-0051">Antiviral defense</keyword>
<evidence type="ECO:0000256" key="7">
    <source>
        <dbReference type="SAM" id="MobiDB-lite"/>
    </source>
</evidence>
<organism evidence="8">
    <name type="scientific">Candidatus Thiothrix putei</name>
    <dbReference type="NCBI Taxonomy" id="3080811"/>
    <lineage>
        <taxon>Bacteria</taxon>
        <taxon>Pseudomonadati</taxon>
        <taxon>Pseudomonadota</taxon>
        <taxon>Gammaproteobacteria</taxon>
        <taxon>Thiotrichales</taxon>
        <taxon>Thiotrichaceae</taxon>
        <taxon>Thiothrix</taxon>
    </lineage>
</organism>
<protein>
    <recommendedName>
        <fullName evidence="3">CRISPR system Cms protein Csm2</fullName>
    </recommendedName>
    <alternativeName>
        <fullName evidence="6">CRISPR type III A-associated protein Csm2</fullName>
    </alternativeName>
</protein>
<reference evidence="8" key="1">
    <citation type="journal article" date="2023" name="Int. J. Mol. Sci.">
        <title>Metagenomics Revealed a New Genus 'Candidatus Thiocaldithrix dubininis' gen. nov., sp. nov. and a New Species 'Candidatus Thiothrix putei' sp. nov. in the Family Thiotrichaceae, Some Members of Which Have Traits of Both Na+- and H+-Motive Energetics.</title>
        <authorList>
            <person name="Ravin N.V."/>
            <person name="Muntyan M.S."/>
            <person name="Smolyakov D.D."/>
            <person name="Rudenko T.S."/>
            <person name="Beletsky A.V."/>
            <person name="Mardanov A.V."/>
            <person name="Grabovich M.Y."/>
        </authorList>
    </citation>
    <scope>NUCLEOTIDE SEQUENCE</scope>
    <source>
        <strain evidence="8">GKL-02</strain>
    </source>
</reference>
<keyword evidence="4" id="KW-0694">RNA-binding</keyword>
<evidence type="ECO:0000256" key="1">
    <source>
        <dbReference type="ARBA" id="ARBA00003640"/>
    </source>
</evidence>
<dbReference type="KEGG" id="tput:QJT81_05585"/>
<comment type="similarity">
    <text evidence="2">Belongs to the CRISPR-associated Csm2 family.</text>
</comment>
<dbReference type="AlphaFoldDB" id="A0AA95HGD7"/>
<dbReference type="CDD" id="cd09647">
    <property type="entry name" value="Csm2_III-A"/>
    <property type="match status" value="1"/>
</dbReference>
<dbReference type="EMBL" id="CP124756">
    <property type="protein sequence ID" value="WGZ95458.1"/>
    <property type="molecule type" value="Genomic_DNA"/>
</dbReference>
<gene>
    <name evidence="8" type="primary">csm2</name>
    <name evidence="8" type="ORF">QJT81_05585</name>
</gene>
<dbReference type="GO" id="GO:0003723">
    <property type="term" value="F:RNA binding"/>
    <property type="evidence" value="ECO:0007669"/>
    <property type="project" value="UniProtKB-KW"/>
</dbReference>
<dbReference type="Proteomes" id="UP001301326">
    <property type="component" value="Chromosome"/>
</dbReference>
<name>A0AA95HGD7_9GAMM</name>
<feature type="compositionally biased region" description="Polar residues" evidence="7">
    <location>
        <begin position="20"/>
        <end position="36"/>
    </location>
</feature>
<dbReference type="GO" id="GO:0051607">
    <property type="term" value="P:defense response to virus"/>
    <property type="evidence" value="ECO:0007669"/>
    <property type="project" value="UniProtKB-KW"/>
</dbReference>
<proteinExistence type="inferred from homology"/>
<reference evidence="8" key="2">
    <citation type="submission" date="2023-04" db="EMBL/GenBank/DDBJ databases">
        <authorList>
            <person name="Beletskiy A.V."/>
            <person name="Mardanov A.V."/>
            <person name="Ravin N.V."/>
        </authorList>
    </citation>
    <scope>NUCLEOTIDE SEQUENCE</scope>
    <source>
        <strain evidence="8">GKL-02</strain>
    </source>
</reference>
<dbReference type="Pfam" id="PF03750">
    <property type="entry name" value="Csm2_III-A"/>
    <property type="match status" value="1"/>
</dbReference>
<evidence type="ECO:0000256" key="2">
    <source>
        <dbReference type="ARBA" id="ARBA00006896"/>
    </source>
</evidence>
<feature type="region of interest" description="Disordered" evidence="7">
    <location>
        <begin position="1"/>
        <end position="36"/>
    </location>
</feature>
<accession>A0AA95HGD7</accession>
<comment type="function">
    <text evidence="1">This subunit may be involved in monitoring complementarity of crRNA and target RNA.</text>
</comment>
<evidence type="ECO:0000256" key="3">
    <source>
        <dbReference type="ARBA" id="ARBA00016118"/>
    </source>
</evidence>
<sequence>MSGYKNDRRNTGWDEPKPTLETSSIKFTPEPNTSSINPELFNSIALNTAKTLAATGREQNKSTQIRRFYDELLMWEAKVTQNPEKFGEYLPFIRMLNAKAAYAEGRKHVDNNFTAFMQHCLQQVTDDKTLRTFKLFFEAMLGFYKLKKKD</sequence>
<evidence type="ECO:0000256" key="5">
    <source>
        <dbReference type="ARBA" id="ARBA00023118"/>
    </source>
</evidence>
<evidence type="ECO:0000256" key="6">
    <source>
        <dbReference type="ARBA" id="ARBA00031723"/>
    </source>
</evidence>